<evidence type="ECO:0000313" key="1">
    <source>
        <dbReference type="EMBL" id="QSX08906.1"/>
    </source>
</evidence>
<organism evidence="1 2">
    <name type="scientific">Alkalibacter rhizosphaerae</name>
    <dbReference type="NCBI Taxonomy" id="2815577"/>
    <lineage>
        <taxon>Bacteria</taxon>
        <taxon>Bacillati</taxon>
        <taxon>Bacillota</taxon>
        <taxon>Clostridia</taxon>
        <taxon>Eubacteriales</taxon>
        <taxon>Eubacteriaceae</taxon>
        <taxon>Alkalibacter</taxon>
    </lineage>
</organism>
<keyword evidence="2" id="KW-1185">Reference proteome</keyword>
<protein>
    <submittedName>
        <fullName evidence="1">Uncharacterized protein</fullName>
    </submittedName>
</protein>
<gene>
    <name evidence="1" type="ORF">J0B03_02165</name>
</gene>
<dbReference type="KEGG" id="alka:J0B03_02165"/>
<evidence type="ECO:0000313" key="2">
    <source>
        <dbReference type="Proteomes" id="UP000663499"/>
    </source>
</evidence>
<dbReference type="RefSeq" id="WP_207300247.1">
    <property type="nucleotide sequence ID" value="NZ_CP071444.1"/>
</dbReference>
<reference evidence="1" key="1">
    <citation type="submission" date="2021-03" db="EMBL/GenBank/DDBJ databases">
        <title>Alkalibacter marinus sp. nov., isolated from tidal flat sediment.</title>
        <authorList>
            <person name="Namirimu T."/>
            <person name="Yang J.-A."/>
            <person name="Yang S.-H."/>
            <person name="Kim Y.-J."/>
            <person name="Kwon K.K."/>
        </authorList>
    </citation>
    <scope>NUCLEOTIDE SEQUENCE</scope>
    <source>
        <strain evidence="1">ES005</strain>
    </source>
</reference>
<dbReference type="AlphaFoldDB" id="A0A974XFP7"/>
<dbReference type="EMBL" id="CP071444">
    <property type="protein sequence ID" value="QSX08906.1"/>
    <property type="molecule type" value="Genomic_DNA"/>
</dbReference>
<dbReference type="Proteomes" id="UP000663499">
    <property type="component" value="Chromosome"/>
</dbReference>
<proteinExistence type="predicted"/>
<name>A0A974XFP7_9FIRM</name>
<sequence length="119" mass="13742">MIQIELVELEGEPAERASHVCRVEEDGKILGSIYMVVDSNHGKLQRANLEADHLEYLDGLIKTAVHQLFWKELQTGSYSKNDKLLKDYFGKYDFPIQEREDECHFVLEDFIEASRCAHG</sequence>
<accession>A0A974XFP7</accession>